<dbReference type="AlphaFoldDB" id="A0A820GA06"/>
<proteinExistence type="predicted"/>
<dbReference type="InterPro" id="IPR041491">
    <property type="entry name" value="TRPM_SLOG"/>
</dbReference>
<dbReference type="Proteomes" id="UP000663844">
    <property type="component" value="Unassembled WGS sequence"/>
</dbReference>
<accession>A0A820GA06</accession>
<dbReference type="Pfam" id="PF18139">
    <property type="entry name" value="LSDAT_euk"/>
    <property type="match status" value="1"/>
</dbReference>
<evidence type="ECO:0000313" key="2">
    <source>
        <dbReference type="EMBL" id="CAF4272518.1"/>
    </source>
</evidence>
<dbReference type="InterPro" id="IPR050927">
    <property type="entry name" value="TRPM"/>
</dbReference>
<evidence type="ECO:0000259" key="1">
    <source>
        <dbReference type="Pfam" id="PF18139"/>
    </source>
</evidence>
<evidence type="ECO:0000313" key="3">
    <source>
        <dbReference type="Proteomes" id="UP000663844"/>
    </source>
</evidence>
<comment type="caution">
    <text evidence="2">The sequence shown here is derived from an EMBL/GenBank/DDBJ whole genome shotgun (WGS) entry which is preliminary data.</text>
</comment>
<gene>
    <name evidence="2" type="ORF">OXD698_LOCUS44592</name>
</gene>
<dbReference type="GO" id="GO:0005886">
    <property type="term" value="C:plasma membrane"/>
    <property type="evidence" value="ECO:0007669"/>
    <property type="project" value="TreeGrafter"/>
</dbReference>
<dbReference type="GO" id="GO:0099604">
    <property type="term" value="F:ligand-gated calcium channel activity"/>
    <property type="evidence" value="ECO:0007669"/>
    <property type="project" value="TreeGrafter"/>
</dbReference>
<dbReference type="PANTHER" id="PTHR13800:SF12">
    <property type="entry name" value="TRANSIENT RECEPTOR POTENTIAL CATION CHANNEL SUBFAMILY M MEMBER-LIKE 2"/>
    <property type="match status" value="1"/>
</dbReference>
<dbReference type="PANTHER" id="PTHR13800">
    <property type="entry name" value="TRANSIENT RECEPTOR POTENTIAL CATION CHANNEL, SUBFAMILY M, MEMBER 6"/>
    <property type="match status" value="1"/>
</dbReference>
<feature type="domain" description="TRPM SLOG" evidence="1">
    <location>
        <begin position="89"/>
        <end position="151"/>
    </location>
</feature>
<name>A0A820GA06_9BILA</name>
<dbReference type="EMBL" id="CAJOAZ010013840">
    <property type="protein sequence ID" value="CAF4272518.1"/>
    <property type="molecule type" value="Genomic_DNA"/>
</dbReference>
<protein>
    <recommendedName>
        <fullName evidence="1">TRPM SLOG domain-containing protein</fullName>
    </recommendedName>
</protein>
<reference evidence="2" key="1">
    <citation type="submission" date="2021-02" db="EMBL/GenBank/DDBJ databases">
        <authorList>
            <person name="Nowell W R."/>
        </authorList>
    </citation>
    <scope>NUCLEOTIDE SEQUENCE</scope>
</reference>
<sequence length="160" mass="18320">MTSSSTWINQISELKNNNKIKSRTCKTYVKHPEKEICQCGRLKPSHSYTTLHHLDLNERTDINVKWNEGRDSSSVPINVYGIRSSNGPKFIRCDNRIKLLSLYNLILNDCKKQEPSLLISAYGGAKYFTLSERLEKDFLTGIIDLATRAGMYDFTLKVDV</sequence>
<organism evidence="2 3">
    <name type="scientific">Adineta steineri</name>
    <dbReference type="NCBI Taxonomy" id="433720"/>
    <lineage>
        <taxon>Eukaryota</taxon>
        <taxon>Metazoa</taxon>
        <taxon>Spiralia</taxon>
        <taxon>Gnathifera</taxon>
        <taxon>Rotifera</taxon>
        <taxon>Eurotatoria</taxon>
        <taxon>Bdelloidea</taxon>
        <taxon>Adinetida</taxon>
        <taxon>Adinetidae</taxon>
        <taxon>Adineta</taxon>
    </lineage>
</organism>